<proteinExistence type="predicted"/>
<sequence length="209" mass="23982">MSAETILSVSHCKYITVKEDILSLSVPIKEEIDAIFYCPTSKQKELTIQNVWSAVSAPRKTSRGNCQITKYALGKDDTTDKNLWSSSIDNTCPRINENKYVSLYYLPSEYNKDLFFDNLTNFISKLNANEFEVINRIPFYSLWFCSDCKEFRNAISNSKFVVNRIGSSINDPFSIFVSSKETPHIRWILHLSVENTGLFINNVIKYVGN</sequence>
<accession>A0A099KBY5</accession>
<gene>
    <name evidence="1" type="ORF">GAB14E_4248</name>
</gene>
<dbReference type="PATRIC" id="fig|28229.3.peg.4225"/>
<organism evidence="1 2">
    <name type="scientific">Colwellia psychrerythraea</name>
    <name type="common">Vibrio psychroerythus</name>
    <dbReference type="NCBI Taxonomy" id="28229"/>
    <lineage>
        <taxon>Bacteria</taxon>
        <taxon>Pseudomonadati</taxon>
        <taxon>Pseudomonadota</taxon>
        <taxon>Gammaproteobacteria</taxon>
        <taxon>Alteromonadales</taxon>
        <taxon>Colwelliaceae</taxon>
        <taxon>Colwellia</taxon>
    </lineage>
</organism>
<dbReference type="Proteomes" id="UP000029868">
    <property type="component" value="Unassembled WGS sequence"/>
</dbReference>
<dbReference type="AlphaFoldDB" id="A0A099KBY5"/>
<dbReference type="RefSeq" id="WP_033084165.1">
    <property type="nucleotide sequence ID" value="NZ_JQEC01000068.1"/>
</dbReference>
<evidence type="ECO:0000313" key="2">
    <source>
        <dbReference type="Proteomes" id="UP000029868"/>
    </source>
</evidence>
<evidence type="ECO:0000313" key="1">
    <source>
        <dbReference type="EMBL" id="KGJ88219.1"/>
    </source>
</evidence>
<dbReference type="EMBL" id="JQEC01000068">
    <property type="protein sequence ID" value="KGJ88219.1"/>
    <property type="molecule type" value="Genomic_DNA"/>
</dbReference>
<reference evidence="1 2" key="1">
    <citation type="submission" date="2014-08" db="EMBL/GenBank/DDBJ databases">
        <title>Genomic and Phenotypic Diversity of Colwellia psychrerythraea strains from Disparate Marine Basins.</title>
        <authorList>
            <person name="Techtmann S.M."/>
            <person name="Stelling S.C."/>
            <person name="Utturkar S.M."/>
            <person name="Alshibli N."/>
            <person name="Harris A."/>
            <person name="Brown S.D."/>
            <person name="Hazen T.C."/>
        </authorList>
    </citation>
    <scope>NUCLEOTIDE SEQUENCE [LARGE SCALE GENOMIC DNA]</scope>
    <source>
        <strain evidence="1 2">GAB14E</strain>
    </source>
</reference>
<protein>
    <submittedName>
        <fullName evidence="1">Uncharacterized protein</fullName>
    </submittedName>
</protein>
<comment type="caution">
    <text evidence="1">The sequence shown here is derived from an EMBL/GenBank/DDBJ whole genome shotgun (WGS) entry which is preliminary data.</text>
</comment>
<name>A0A099KBY5_COLPS</name>